<comment type="subcellular location">
    <subcellularLocation>
        <location evidence="1">Membrane</location>
        <topology evidence="1">Multi-pass membrane protein</topology>
    </subcellularLocation>
</comment>
<feature type="non-terminal residue" evidence="15">
    <location>
        <position position="1"/>
    </location>
</feature>
<comment type="caution">
    <text evidence="15">The sequence shown here is derived from an EMBL/GenBank/DDBJ whole genome shotgun (WGS) entry which is preliminary data.</text>
</comment>
<evidence type="ECO:0000256" key="3">
    <source>
        <dbReference type="ARBA" id="ARBA00022538"/>
    </source>
</evidence>
<reference evidence="15 16" key="1">
    <citation type="journal article" date="2023" name="Sci. Data">
        <title>Genome assembly of the Korean intertidal mud-creeper Batillaria attramentaria.</title>
        <authorList>
            <person name="Patra A.K."/>
            <person name="Ho P.T."/>
            <person name="Jun S."/>
            <person name="Lee S.J."/>
            <person name="Kim Y."/>
            <person name="Won Y.J."/>
        </authorList>
    </citation>
    <scope>NUCLEOTIDE SEQUENCE [LARGE SCALE GENOMIC DNA]</scope>
    <source>
        <strain evidence="15">Wonlab-2016</strain>
    </source>
</reference>
<dbReference type="Gene3D" id="1.20.120.350">
    <property type="entry name" value="Voltage-gated potassium channels. Chain C"/>
    <property type="match status" value="1"/>
</dbReference>
<dbReference type="AlphaFoldDB" id="A0ABD0JY77"/>
<dbReference type="Pfam" id="PF02214">
    <property type="entry name" value="BTB_2"/>
    <property type="match status" value="1"/>
</dbReference>
<keyword evidence="2" id="KW-0813">Transport</keyword>
<feature type="transmembrane region" description="Helical" evidence="13">
    <location>
        <begin position="473"/>
        <end position="491"/>
    </location>
</feature>
<dbReference type="FunFam" id="1.10.287.70:FF:000028">
    <property type="entry name" value="potassium voltage-gated channel subfamily D member 3"/>
    <property type="match status" value="2"/>
</dbReference>
<evidence type="ECO:0000256" key="2">
    <source>
        <dbReference type="ARBA" id="ARBA00022448"/>
    </source>
</evidence>
<evidence type="ECO:0000256" key="9">
    <source>
        <dbReference type="ARBA" id="ARBA00023065"/>
    </source>
</evidence>
<dbReference type="PRINTS" id="PR01491">
    <property type="entry name" value="KVCHANNEL"/>
</dbReference>
<dbReference type="PANTHER" id="PTHR11537:SF254">
    <property type="entry name" value="POTASSIUM VOLTAGE-GATED CHANNEL PROTEIN SHAB"/>
    <property type="match status" value="1"/>
</dbReference>
<feature type="transmembrane region" description="Helical" evidence="13">
    <location>
        <begin position="695"/>
        <end position="716"/>
    </location>
</feature>
<keyword evidence="8 13" id="KW-1133">Transmembrane helix</keyword>
<gene>
    <name evidence="15" type="ORF">BaRGS_00028771</name>
</gene>
<evidence type="ECO:0000256" key="13">
    <source>
        <dbReference type="SAM" id="Phobius"/>
    </source>
</evidence>
<feature type="transmembrane region" description="Helical" evidence="13">
    <location>
        <begin position="634"/>
        <end position="655"/>
    </location>
</feature>
<evidence type="ECO:0000256" key="7">
    <source>
        <dbReference type="ARBA" id="ARBA00022958"/>
    </source>
</evidence>
<dbReference type="InterPro" id="IPR027359">
    <property type="entry name" value="Volt_channel_dom_sf"/>
</dbReference>
<dbReference type="GO" id="GO:0005267">
    <property type="term" value="F:potassium channel activity"/>
    <property type="evidence" value="ECO:0007669"/>
    <property type="project" value="UniProtKB-KW"/>
</dbReference>
<keyword evidence="16" id="KW-1185">Reference proteome</keyword>
<dbReference type="CDD" id="cd18317">
    <property type="entry name" value="BTB_POZ_Kv"/>
    <property type="match status" value="1"/>
</dbReference>
<dbReference type="EMBL" id="JACVVK020000291">
    <property type="protein sequence ID" value="KAK7479944.1"/>
    <property type="molecule type" value="Genomic_DNA"/>
</dbReference>
<keyword evidence="6" id="KW-0851">Voltage-gated channel</keyword>
<dbReference type="InterPro" id="IPR028325">
    <property type="entry name" value="VG_K_chnl"/>
</dbReference>
<evidence type="ECO:0000313" key="15">
    <source>
        <dbReference type="EMBL" id="KAK7479944.1"/>
    </source>
</evidence>
<dbReference type="Pfam" id="PF00520">
    <property type="entry name" value="Ion_trans"/>
    <property type="match status" value="2"/>
</dbReference>
<keyword evidence="10 13" id="KW-0472">Membrane</keyword>
<feature type="transmembrane region" description="Helical" evidence="13">
    <location>
        <begin position="74"/>
        <end position="95"/>
    </location>
</feature>
<evidence type="ECO:0000256" key="11">
    <source>
        <dbReference type="ARBA" id="ARBA00023303"/>
    </source>
</evidence>
<dbReference type="SUPFAM" id="SSF81324">
    <property type="entry name" value="Voltage-gated potassium channels"/>
    <property type="match status" value="2"/>
</dbReference>
<protein>
    <recommendedName>
        <fullName evidence="14">BTB domain-containing protein</fullName>
    </recommendedName>
</protein>
<accession>A0ABD0JY77</accession>
<dbReference type="InterPro" id="IPR003968">
    <property type="entry name" value="K_chnl_volt-dep_Kv"/>
</dbReference>
<dbReference type="Gene3D" id="1.10.287.70">
    <property type="match status" value="2"/>
</dbReference>
<feature type="compositionally biased region" description="Basic and acidic residues" evidence="12">
    <location>
        <begin position="183"/>
        <end position="204"/>
    </location>
</feature>
<feature type="compositionally biased region" description="Polar residues" evidence="12">
    <location>
        <begin position="172"/>
        <end position="182"/>
    </location>
</feature>
<organism evidence="15 16">
    <name type="scientific">Batillaria attramentaria</name>
    <dbReference type="NCBI Taxonomy" id="370345"/>
    <lineage>
        <taxon>Eukaryota</taxon>
        <taxon>Metazoa</taxon>
        <taxon>Spiralia</taxon>
        <taxon>Lophotrochozoa</taxon>
        <taxon>Mollusca</taxon>
        <taxon>Gastropoda</taxon>
        <taxon>Caenogastropoda</taxon>
        <taxon>Sorbeoconcha</taxon>
        <taxon>Cerithioidea</taxon>
        <taxon>Batillariidae</taxon>
        <taxon>Batillaria</taxon>
    </lineage>
</organism>
<dbReference type="Gene3D" id="3.30.710.10">
    <property type="entry name" value="Potassium Channel Kv1.1, Chain A"/>
    <property type="match status" value="1"/>
</dbReference>
<keyword evidence="9" id="KW-0406">Ion transport</keyword>
<evidence type="ECO:0000259" key="14">
    <source>
        <dbReference type="SMART" id="SM00225"/>
    </source>
</evidence>
<evidence type="ECO:0000256" key="5">
    <source>
        <dbReference type="ARBA" id="ARBA00022826"/>
    </source>
</evidence>
<dbReference type="InterPro" id="IPR003131">
    <property type="entry name" value="T1-type_BTB"/>
</dbReference>
<feature type="transmembrane region" description="Helical" evidence="13">
    <location>
        <begin position="670"/>
        <end position="688"/>
    </location>
</feature>
<feature type="transmembrane region" description="Helical" evidence="13">
    <location>
        <begin position="532"/>
        <end position="551"/>
    </location>
</feature>
<proteinExistence type="predicted"/>
<dbReference type="SMART" id="SM00225">
    <property type="entry name" value="BTB"/>
    <property type="match status" value="1"/>
</dbReference>
<dbReference type="Proteomes" id="UP001519460">
    <property type="component" value="Unassembled WGS sequence"/>
</dbReference>
<evidence type="ECO:0000313" key="16">
    <source>
        <dbReference type="Proteomes" id="UP001519460"/>
    </source>
</evidence>
<feature type="transmembrane region" description="Helical" evidence="13">
    <location>
        <begin position="592"/>
        <end position="613"/>
    </location>
</feature>
<keyword evidence="4 13" id="KW-0812">Transmembrane</keyword>
<evidence type="ECO:0000256" key="12">
    <source>
        <dbReference type="SAM" id="MobiDB-lite"/>
    </source>
</evidence>
<dbReference type="PRINTS" id="PR01498">
    <property type="entry name" value="SHAWCHANNEL"/>
</dbReference>
<evidence type="ECO:0000256" key="1">
    <source>
        <dbReference type="ARBA" id="ARBA00004141"/>
    </source>
</evidence>
<evidence type="ECO:0000256" key="4">
    <source>
        <dbReference type="ARBA" id="ARBA00022692"/>
    </source>
</evidence>
<evidence type="ECO:0000256" key="6">
    <source>
        <dbReference type="ARBA" id="ARBA00022882"/>
    </source>
</evidence>
<feature type="domain" description="BTB" evidence="14">
    <location>
        <begin position="320"/>
        <end position="419"/>
    </location>
</feature>
<sequence>IVILSAKSSVKELLLLVILVLTFVVMFGSLAYVTEFVTEDFTFSSIPHGMWWAIVTMTTVGYGDVSPVGVYGQLVGAVCTLTGVIVLALPIAVIASKFSTYHDNLNPRQQLRARLAFLQENPQFLNKDSRDVVAVTNGCDKDEKPVDNINKPTNRVVGKSERDRVPTAKAWDSNSRPVTEQSGDQRAEKESRNHLNDKAKDAGKPHVQNKNNSDVPSGVQPSTLGRNRARVKTNELTSSMSLHVLKKHEFLEPWSPGKAKNRAGLQGIQVCLSGDSVTIHSISQSHDSRYSQRSSALAVDTTLASDVTRQHTLPLDPRHITVEIDVGGKLFKTKGDTLCTFPQTRLGKVVDDASQAGLANVSVFFDRTPRIFCSVLDFYRTGELHLPKRVCGAVVERELKFWNIPTEMIADCCWKDVRAYRKDCRITHEIDHFLSKVEESQDEGSSGGLHRTRFSLQVWTVMEHKSASTIGRAWTITYFSVVMLSALLYALETSFEFRECRDQYSYLGNNLTQLAVTQRYIATRPVKWLRDMLTISFSFFTVEIIFRMITAPRFRTFMRKCRNVFDLFLVVHNAVVILAEETIAPDLNSTTLIDYLVAFYRMALLRVLRVFYISRSFDGMRVLLLSARASMREMMLLIVCVLSFVIMFGSLAYVVELLAHSFVFHDVPHAMWWAIVTMTTVGYGEVVPGSVMGKIVGALCALVGVLVLALPVAVIAESFSSYFVNMAAHKQMINRGNFLAKHPEFRIIRRRHALATRKEKAFRMGSQGIEYVYKAPSFVNSPQSSSSLFGRREFRTSEDVSNIQHRASQVIPLLHEFDHTGEIASSAHSIGTIDGRTRERTDSGHLFLSPVRLANKSTSK</sequence>
<dbReference type="PRINTS" id="PR00169">
    <property type="entry name" value="KCHANNEL"/>
</dbReference>
<evidence type="ECO:0000256" key="8">
    <source>
        <dbReference type="ARBA" id="ARBA00022989"/>
    </source>
</evidence>
<dbReference type="GO" id="GO:0034702">
    <property type="term" value="C:monoatomic ion channel complex"/>
    <property type="evidence" value="ECO:0007669"/>
    <property type="project" value="UniProtKB-KW"/>
</dbReference>
<dbReference type="InterPro" id="IPR000210">
    <property type="entry name" value="BTB/POZ_dom"/>
</dbReference>
<name>A0ABD0JY77_9CAEN</name>
<dbReference type="InterPro" id="IPR003974">
    <property type="entry name" value="K_chnl_volt-dep_Kv3"/>
</dbReference>
<keyword evidence="11" id="KW-0407">Ion channel</keyword>
<dbReference type="InterPro" id="IPR011333">
    <property type="entry name" value="SKP1/BTB/POZ_sf"/>
</dbReference>
<dbReference type="PANTHER" id="PTHR11537">
    <property type="entry name" value="VOLTAGE-GATED POTASSIUM CHANNEL"/>
    <property type="match status" value="1"/>
</dbReference>
<dbReference type="SUPFAM" id="SSF54695">
    <property type="entry name" value="POZ domain"/>
    <property type="match status" value="1"/>
</dbReference>
<feature type="transmembrane region" description="Helical" evidence="13">
    <location>
        <begin position="12"/>
        <end position="33"/>
    </location>
</feature>
<evidence type="ECO:0000256" key="10">
    <source>
        <dbReference type="ARBA" id="ARBA00023136"/>
    </source>
</evidence>
<dbReference type="InterPro" id="IPR005821">
    <property type="entry name" value="Ion_trans_dom"/>
</dbReference>
<feature type="region of interest" description="Disordered" evidence="12">
    <location>
        <begin position="138"/>
        <end position="229"/>
    </location>
</feature>
<keyword evidence="7" id="KW-0630">Potassium</keyword>
<keyword evidence="5" id="KW-0631">Potassium channel</keyword>
<feature type="compositionally biased region" description="Polar residues" evidence="12">
    <location>
        <begin position="208"/>
        <end position="225"/>
    </location>
</feature>
<keyword evidence="3" id="KW-0633">Potassium transport</keyword>